<reference evidence="1 2" key="1">
    <citation type="journal article" date="2019" name="Sci. Rep.">
        <title>Orb-weaving spider Araneus ventricosus genome elucidates the spidroin gene catalogue.</title>
        <authorList>
            <person name="Kono N."/>
            <person name="Nakamura H."/>
            <person name="Ohtoshi R."/>
            <person name="Moran D.A.P."/>
            <person name="Shinohara A."/>
            <person name="Yoshida Y."/>
            <person name="Fujiwara M."/>
            <person name="Mori M."/>
            <person name="Tomita M."/>
            <person name="Arakawa K."/>
        </authorList>
    </citation>
    <scope>NUCLEOTIDE SEQUENCE [LARGE SCALE GENOMIC DNA]</scope>
</reference>
<gene>
    <name evidence="1" type="ORF">AVEN_131591_1</name>
</gene>
<accession>A0A4Y2XA79</accession>
<sequence>FLDEFISDIHEGISCLLNILRTCQERQKGAGLFTYATCSRAKQSLINRGTVS</sequence>
<evidence type="ECO:0000313" key="2">
    <source>
        <dbReference type="Proteomes" id="UP000499080"/>
    </source>
</evidence>
<organism evidence="1 2">
    <name type="scientific">Araneus ventricosus</name>
    <name type="common">Orbweaver spider</name>
    <name type="synonym">Epeira ventricosa</name>
    <dbReference type="NCBI Taxonomy" id="182803"/>
    <lineage>
        <taxon>Eukaryota</taxon>
        <taxon>Metazoa</taxon>
        <taxon>Ecdysozoa</taxon>
        <taxon>Arthropoda</taxon>
        <taxon>Chelicerata</taxon>
        <taxon>Arachnida</taxon>
        <taxon>Araneae</taxon>
        <taxon>Araneomorphae</taxon>
        <taxon>Entelegynae</taxon>
        <taxon>Araneoidea</taxon>
        <taxon>Araneidae</taxon>
        <taxon>Araneus</taxon>
    </lineage>
</organism>
<feature type="non-terminal residue" evidence="1">
    <location>
        <position position="1"/>
    </location>
</feature>
<dbReference type="EMBL" id="BGPR01073594">
    <property type="protein sequence ID" value="GBO46128.1"/>
    <property type="molecule type" value="Genomic_DNA"/>
</dbReference>
<keyword evidence="2" id="KW-1185">Reference proteome</keyword>
<dbReference type="Proteomes" id="UP000499080">
    <property type="component" value="Unassembled WGS sequence"/>
</dbReference>
<proteinExistence type="predicted"/>
<dbReference type="OrthoDB" id="10479796at2759"/>
<protein>
    <submittedName>
        <fullName evidence="1">Uncharacterized protein</fullName>
    </submittedName>
</protein>
<name>A0A4Y2XA79_ARAVE</name>
<dbReference type="AlphaFoldDB" id="A0A4Y2XA79"/>
<comment type="caution">
    <text evidence="1">The sequence shown here is derived from an EMBL/GenBank/DDBJ whole genome shotgun (WGS) entry which is preliminary data.</text>
</comment>
<evidence type="ECO:0000313" key="1">
    <source>
        <dbReference type="EMBL" id="GBO46128.1"/>
    </source>
</evidence>